<feature type="region of interest" description="Disordered" evidence="1">
    <location>
        <begin position="1"/>
        <end position="85"/>
    </location>
</feature>
<proteinExistence type="predicted"/>
<dbReference type="HOGENOM" id="CLU_070368_0_0_1"/>
<keyword evidence="3" id="KW-1185">Reference proteome</keyword>
<gene>
    <name evidence="2" type="ORF">PV06_07990</name>
</gene>
<accession>A0A0D2DCJ8</accession>
<reference evidence="2 3" key="1">
    <citation type="submission" date="2015-01" db="EMBL/GenBank/DDBJ databases">
        <title>The Genome Sequence of Exophiala oligosperma CBS72588.</title>
        <authorList>
            <consortium name="The Broad Institute Genomics Platform"/>
            <person name="Cuomo C."/>
            <person name="de Hoog S."/>
            <person name="Gorbushina A."/>
            <person name="Stielow B."/>
            <person name="Teixiera M."/>
            <person name="Abouelleil A."/>
            <person name="Chapman S.B."/>
            <person name="Priest M."/>
            <person name="Young S.K."/>
            <person name="Wortman J."/>
            <person name="Nusbaum C."/>
            <person name="Birren B."/>
        </authorList>
    </citation>
    <scope>NUCLEOTIDE SEQUENCE [LARGE SCALE GENOMIC DNA]</scope>
    <source>
        <strain evidence="2 3">CBS 72588</strain>
    </source>
</reference>
<evidence type="ECO:0000313" key="2">
    <source>
        <dbReference type="EMBL" id="KIW40818.1"/>
    </source>
</evidence>
<organism evidence="2 3">
    <name type="scientific">Exophiala oligosperma</name>
    <dbReference type="NCBI Taxonomy" id="215243"/>
    <lineage>
        <taxon>Eukaryota</taxon>
        <taxon>Fungi</taxon>
        <taxon>Dikarya</taxon>
        <taxon>Ascomycota</taxon>
        <taxon>Pezizomycotina</taxon>
        <taxon>Eurotiomycetes</taxon>
        <taxon>Chaetothyriomycetidae</taxon>
        <taxon>Chaetothyriales</taxon>
        <taxon>Herpotrichiellaceae</taxon>
        <taxon>Exophiala</taxon>
    </lineage>
</organism>
<dbReference type="VEuPathDB" id="FungiDB:PV06_07990"/>
<feature type="compositionally biased region" description="Polar residues" evidence="1">
    <location>
        <begin position="43"/>
        <end position="65"/>
    </location>
</feature>
<evidence type="ECO:0000256" key="1">
    <source>
        <dbReference type="SAM" id="MobiDB-lite"/>
    </source>
</evidence>
<evidence type="ECO:0000313" key="3">
    <source>
        <dbReference type="Proteomes" id="UP000053342"/>
    </source>
</evidence>
<dbReference type="RefSeq" id="XP_016261034.1">
    <property type="nucleotide sequence ID" value="XM_016409280.1"/>
</dbReference>
<protein>
    <submittedName>
        <fullName evidence="2">Uncharacterized protein</fullName>
    </submittedName>
</protein>
<dbReference type="EMBL" id="KN847338">
    <property type="protein sequence ID" value="KIW40818.1"/>
    <property type="molecule type" value="Genomic_DNA"/>
</dbReference>
<dbReference type="GeneID" id="27360064"/>
<dbReference type="OrthoDB" id="4623305at2759"/>
<feature type="compositionally biased region" description="Polar residues" evidence="1">
    <location>
        <begin position="74"/>
        <end position="85"/>
    </location>
</feature>
<sequence>MPPFFNMRRFSRSNSIHNRESPQSPPTSFTPPLTHAPMMPNGTAGSQQGSHQSRPVSANTSSSFDFANRPPAQYQMSTLPSNTIGNLSRTDQVVLRHFWEVKNEENKGRDLHFLKFPFFSQYPNHQDLIPYCEIYHLVKTSPGAKIISLGSTSNGVYIGFELFSGSQLHIDMDDSWHNISHHRVSFKSYDNMLKDPTSESTFKSWPKPLTIEYLEEQFQRWMLDLTSFCWDTAEVRELGGEGDAQSVELKDDML</sequence>
<name>A0A0D2DCJ8_9EURO</name>
<dbReference type="Proteomes" id="UP000053342">
    <property type="component" value="Unassembled WGS sequence"/>
</dbReference>
<dbReference type="AlphaFoldDB" id="A0A0D2DCJ8"/>